<feature type="region of interest" description="Disordered" evidence="1">
    <location>
        <begin position="1"/>
        <end position="39"/>
    </location>
</feature>
<dbReference type="EMBL" id="DUZY01000001">
    <property type="protein sequence ID" value="DAD19544.1"/>
    <property type="molecule type" value="Genomic_DNA"/>
</dbReference>
<sequence>MRTKALSWWPQRAASSDHPPVIARPTRPSTSRQGGKAEGSHRLLHSLVLFVLPKTIPTTHMPAHHLTSISKYFINVVLLCPFILVIKSRLNFPKDIIAPVLAVELSSIQTVLSSATNLPRFHFHATSAGCITNKVLNCKTNKYDYEYEGQWSGSGENINPNGDS</sequence>
<name>A0A822XDM5_NELNU</name>
<evidence type="ECO:0000313" key="2">
    <source>
        <dbReference type="EMBL" id="DAD19544.1"/>
    </source>
</evidence>
<dbReference type="Proteomes" id="UP000607653">
    <property type="component" value="Unassembled WGS sequence"/>
</dbReference>
<protein>
    <submittedName>
        <fullName evidence="2">Uncharacterized protein</fullName>
    </submittedName>
</protein>
<dbReference type="AlphaFoldDB" id="A0A822XDM5"/>
<proteinExistence type="predicted"/>
<gene>
    <name evidence="2" type="ORF">HUJ06_021007</name>
</gene>
<organism evidence="2 3">
    <name type="scientific">Nelumbo nucifera</name>
    <name type="common">Sacred lotus</name>
    <dbReference type="NCBI Taxonomy" id="4432"/>
    <lineage>
        <taxon>Eukaryota</taxon>
        <taxon>Viridiplantae</taxon>
        <taxon>Streptophyta</taxon>
        <taxon>Embryophyta</taxon>
        <taxon>Tracheophyta</taxon>
        <taxon>Spermatophyta</taxon>
        <taxon>Magnoliopsida</taxon>
        <taxon>Proteales</taxon>
        <taxon>Nelumbonaceae</taxon>
        <taxon>Nelumbo</taxon>
    </lineage>
</organism>
<keyword evidence="3" id="KW-1185">Reference proteome</keyword>
<evidence type="ECO:0000256" key="1">
    <source>
        <dbReference type="SAM" id="MobiDB-lite"/>
    </source>
</evidence>
<reference evidence="2 3" key="1">
    <citation type="journal article" date="2020" name="Mol. Biol. Evol.">
        <title>Distinct Expression and Methylation Patterns for Genes with Different Fates following a Single Whole-Genome Duplication in Flowering Plants.</title>
        <authorList>
            <person name="Shi T."/>
            <person name="Rahmani R.S."/>
            <person name="Gugger P.F."/>
            <person name="Wang M."/>
            <person name="Li H."/>
            <person name="Zhang Y."/>
            <person name="Li Z."/>
            <person name="Wang Q."/>
            <person name="Van de Peer Y."/>
            <person name="Marchal K."/>
            <person name="Chen J."/>
        </authorList>
    </citation>
    <scope>NUCLEOTIDE SEQUENCE [LARGE SCALE GENOMIC DNA]</scope>
    <source>
        <tissue evidence="2">Leaf</tissue>
    </source>
</reference>
<evidence type="ECO:0000313" key="3">
    <source>
        <dbReference type="Proteomes" id="UP000607653"/>
    </source>
</evidence>
<accession>A0A822XDM5</accession>
<comment type="caution">
    <text evidence="2">The sequence shown here is derived from an EMBL/GenBank/DDBJ whole genome shotgun (WGS) entry which is preliminary data.</text>
</comment>